<gene>
    <name evidence="1" type="ORF">CgunFtcFv8_018200</name>
</gene>
<dbReference type="EMBL" id="JAURVH010001520">
    <property type="protein sequence ID" value="KAK5925696.1"/>
    <property type="molecule type" value="Genomic_DNA"/>
</dbReference>
<evidence type="ECO:0000313" key="1">
    <source>
        <dbReference type="EMBL" id="KAK5925696.1"/>
    </source>
</evidence>
<proteinExistence type="predicted"/>
<keyword evidence="2" id="KW-1185">Reference proteome</keyword>
<sequence>MHLVKRARLVQRLDTLDGLCHHDDSLEAHSSHDDVLTEIWIHRQRYPGCRKPRRRTLEERDNCSFTPSWMWLWPARLCTPEGYRSSGAAPAAGAAAPAEQKAATLKGELGLWKQKADEALQRLEVLQATASFAQDGKCWSLNFKRPE</sequence>
<dbReference type="AlphaFoldDB" id="A0AAN8DMS0"/>
<dbReference type="Proteomes" id="UP001331515">
    <property type="component" value="Unassembled WGS sequence"/>
</dbReference>
<protein>
    <submittedName>
        <fullName evidence="1">Uncharacterized protein</fullName>
    </submittedName>
</protein>
<reference evidence="1 2" key="1">
    <citation type="journal article" date="2023" name="Mol. Biol. Evol.">
        <title>Genomics of Secondarily Temperate Adaptation in the Only Non-Antarctic Icefish.</title>
        <authorList>
            <person name="Rivera-Colon A.G."/>
            <person name="Rayamajhi N."/>
            <person name="Minhas B.F."/>
            <person name="Madrigal G."/>
            <person name="Bilyk K.T."/>
            <person name="Yoon V."/>
            <person name="Hune M."/>
            <person name="Gregory S."/>
            <person name="Cheng C.H.C."/>
            <person name="Catchen J.M."/>
        </authorList>
    </citation>
    <scope>NUCLEOTIDE SEQUENCE [LARGE SCALE GENOMIC DNA]</scope>
    <source>
        <tissue evidence="1">White muscle</tissue>
    </source>
</reference>
<name>A0AAN8DMS0_CHAGU</name>
<comment type="caution">
    <text evidence="1">The sequence shown here is derived from an EMBL/GenBank/DDBJ whole genome shotgun (WGS) entry which is preliminary data.</text>
</comment>
<evidence type="ECO:0000313" key="2">
    <source>
        <dbReference type="Proteomes" id="UP001331515"/>
    </source>
</evidence>
<organism evidence="1 2">
    <name type="scientific">Champsocephalus gunnari</name>
    <name type="common">Mackerel icefish</name>
    <dbReference type="NCBI Taxonomy" id="52237"/>
    <lineage>
        <taxon>Eukaryota</taxon>
        <taxon>Metazoa</taxon>
        <taxon>Chordata</taxon>
        <taxon>Craniata</taxon>
        <taxon>Vertebrata</taxon>
        <taxon>Euteleostomi</taxon>
        <taxon>Actinopterygii</taxon>
        <taxon>Neopterygii</taxon>
        <taxon>Teleostei</taxon>
        <taxon>Neoteleostei</taxon>
        <taxon>Acanthomorphata</taxon>
        <taxon>Eupercaria</taxon>
        <taxon>Perciformes</taxon>
        <taxon>Notothenioidei</taxon>
        <taxon>Channichthyidae</taxon>
        <taxon>Champsocephalus</taxon>
    </lineage>
</organism>
<accession>A0AAN8DMS0</accession>